<accession>A0A5D0R6U7</accession>
<evidence type="ECO:0000259" key="1">
    <source>
        <dbReference type="Pfam" id="PF01902"/>
    </source>
</evidence>
<dbReference type="AlphaFoldDB" id="A0A5D0R6U7"/>
<gene>
    <name evidence="2" type="ORF">ES674_10980</name>
</gene>
<reference evidence="2 3" key="1">
    <citation type="submission" date="2019-08" db="EMBL/GenBank/DDBJ databases">
        <title>Genomes of Antarctic Bizionia species.</title>
        <authorList>
            <person name="Bowman J.P."/>
        </authorList>
    </citation>
    <scope>NUCLEOTIDE SEQUENCE [LARGE SCALE GENOMIC DNA]</scope>
    <source>
        <strain evidence="2 3">ADA-4</strain>
    </source>
</reference>
<dbReference type="RefSeq" id="WP_148404072.1">
    <property type="nucleotide sequence ID" value="NZ_VSKK01000002.1"/>
</dbReference>
<dbReference type="Gene3D" id="3.40.50.620">
    <property type="entry name" value="HUPs"/>
    <property type="match status" value="1"/>
</dbReference>
<protein>
    <submittedName>
        <fullName evidence="2">Adenine nucleotide alpha hydrolase</fullName>
    </submittedName>
</protein>
<evidence type="ECO:0000313" key="2">
    <source>
        <dbReference type="EMBL" id="TYB77197.1"/>
    </source>
</evidence>
<name>A0A5D0R6U7_9FLAO</name>
<dbReference type="Gene3D" id="3.90.1490.10">
    <property type="entry name" value="putative n-type atp pyrophosphatase, domain 2"/>
    <property type="match status" value="1"/>
</dbReference>
<dbReference type="InterPro" id="IPR014729">
    <property type="entry name" value="Rossmann-like_a/b/a_fold"/>
</dbReference>
<keyword evidence="2" id="KW-0378">Hydrolase</keyword>
<dbReference type="InterPro" id="IPR002761">
    <property type="entry name" value="Diphthami_syn_dom"/>
</dbReference>
<keyword evidence="3" id="KW-1185">Reference proteome</keyword>
<dbReference type="GO" id="GO:0016787">
    <property type="term" value="F:hydrolase activity"/>
    <property type="evidence" value="ECO:0007669"/>
    <property type="project" value="UniProtKB-KW"/>
</dbReference>
<dbReference type="Pfam" id="PF01902">
    <property type="entry name" value="Diphthami_syn_2"/>
    <property type="match status" value="1"/>
</dbReference>
<comment type="caution">
    <text evidence="2">The sequence shown here is derived from an EMBL/GenBank/DDBJ whole genome shotgun (WGS) entry which is preliminary data.</text>
</comment>
<organism evidence="2 3">
    <name type="scientific">Bizionia myxarmorum</name>
    <dbReference type="NCBI Taxonomy" id="291186"/>
    <lineage>
        <taxon>Bacteria</taxon>
        <taxon>Pseudomonadati</taxon>
        <taxon>Bacteroidota</taxon>
        <taxon>Flavobacteriia</taxon>
        <taxon>Flavobacteriales</taxon>
        <taxon>Flavobacteriaceae</taxon>
        <taxon>Bizionia</taxon>
    </lineage>
</organism>
<proteinExistence type="predicted"/>
<evidence type="ECO:0000313" key="3">
    <source>
        <dbReference type="Proteomes" id="UP000323720"/>
    </source>
</evidence>
<dbReference type="EMBL" id="VSKK01000002">
    <property type="protein sequence ID" value="TYB77197.1"/>
    <property type="molecule type" value="Genomic_DNA"/>
</dbReference>
<dbReference type="SUPFAM" id="SSF52402">
    <property type="entry name" value="Adenine nucleotide alpha hydrolases-like"/>
    <property type="match status" value="1"/>
</dbReference>
<dbReference type="OrthoDB" id="3572539at2"/>
<dbReference type="Proteomes" id="UP000323720">
    <property type="component" value="Unassembled WGS sequence"/>
</dbReference>
<sequence length="233" mass="26784">MKTYKTYLNWSTGKDAALALYYLLQDKSYQVEKLVTTINSSYNRVTMHGLPITFIEKQAHSIAISFATINLPEQPIMDDYNEIMNAATSKLKEDGFTHATFGDILLEDLRDYREKQLGKHHITAVFPLWKRNMKELMQEFLDLGFKAIIECADSRYFTEDFVGKIIDEELLANLPKGVDPCGENCEFHTFCFDGPIFKTPITFNVGEKIYREYPKPNAASDVSGFWFCNLIPN</sequence>
<feature type="domain" description="Diphthamide synthase" evidence="1">
    <location>
        <begin position="6"/>
        <end position="207"/>
    </location>
</feature>